<evidence type="ECO:0000256" key="4">
    <source>
        <dbReference type="ARBA" id="ARBA00023180"/>
    </source>
</evidence>
<proteinExistence type="predicted"/>
<name>A0A084SGF2_9BACT</name>
<sequence length="613" mass="65842">MTWKNLALRLGAGLVLVTGGAASAQEVPEDKYYAEKVLAEGEGWQLKNISGYAVDDDGRYYSQDIYNIKSTAREAFYQLPLHPYLQEELSAAATESKDETIFVLDKKIVDEIALSYEKGELTEALKAIAEPPDEESPTGVHKMGPFGSCSDQTFSRSKSFNLNTPISTSHNFGSGFSGTLSATGNINGSATGEVVLKVKRHKIFWVCVPYGVNFQHARAWGNVSVANGSAVNGTLSYNWSWNGQIAKPSLGSLNFFIGPVPVHIGFNLPINLGLEVAASVTGSVNYNGNQTATGAFDYTCTLSSCGGWANYNLGTNSLQPLTGSVSGRIQPTVWVQVAVRAYLYSEWLAYAQVGVRPYLYGDLWGYYGNACGDADGNGLNETVSALTFNLDWRLFITAQASAFGGNPRQWNNLWSTQRRHIKFWDLISGGSSAIRPILGGPASTNVNTSTGYTAKMRPCWPYGDNVNYRFNWGDSTLTNVSGAPQTATAAGKAWSSSGAKTVQLTALSDSWGRQLNATTSRSVQVNGSTGTWTGWFNRDLPSGSGDYETLSDLIAGGYPVCANPIGVECQTASGAPYTSTGEVYSCTLAGGTCTNSQQSDGSCQDYRVRFLCP</sequence>
<dbReference type="PANTHER" id="PTHR15031">
    <property type="entry name" value="CARTILAGE INTERMEDIATE LAYER PROTEIN CLIP"/>
    <property type="match status" value="1"/>
</dbReference>
<dbReference type="Proteomes" id="UP000028547">
    <property type="component" value="Unassembled WGS sequence"/>
</dbReference>
<dbReference type="EMBL" id="JPMI01000367">
    <property type="protein sequence ID" value="KFA87537.1"/>
    <property type="molecule type" value="Genomic_DNA"/>
</dbReference>
<evidence type="ECO:0000256" key="5">
    <source>
        <dbReference type="SAM" id="SignalP"/>
    </source>
</evidence>
<evidence type="ECO:0000256" key="2">
    <source>
        <dbReference type="ARBA" id="ARBA00022525"/>
    </source>
</evidence>
<dbReference type="GO" id="GO:0005576">
    <property type="term" value="C:extracellular region"/>
    <property type="evidence" value="ECO:0007669"/>
    <property type="project" value="UniProtKB-SubCell"/>
</dbReference>
<feature type="domain" description="WxxW" evidence="6">
    <location>
        <begin position="532"/>
        <end position="612"/>
    </location>
</feature>
<comment type="subcellular location">
    <subcellularLocation>
        <location evidence="1">Secreted</location>
    </subcellularLocation>
</comment>
<comment type="caution">
    <text evidence="7">The sequence shown here is derived from an EMBL/GenBank/DDBJ whole genome shotgun (WGS) entry which is preliminary data.</text>
</comment>
<dbReference type="InterPro" id="IPR039675">
    <property type="entry name" value="CILP1/CILP2"/>
</dbReference>
<gene>
    <name evidence="7" type="ORF">Q664_46760</name>
</gene>
<evidence type="ECO:0000313" key="8">
    <source>
        <dbReference type="Proteomes" id="UP000028547"/>
    </source>
</evidence>
<evidence type="ECO:0000313" key="7">
    <source>
        <dbReference type="EMBL" id="KFA87537.1"/>
    </source>
</evidence>
<keyword evidence="4" id="KW-0325">Glycoprotein</keyword>
<reference evidence="7 8" key="1">
    <citation type="submission" date="2014-07" db="EMBL/GenBank/DDBJ databases">
        <title>Draft Genome Sequence of Gephyronic Acid Producer, Cystobacter violaceus Strain Cb vi76.</title>
        <authorList>
            <person name="Stevens D.C."/>
            <person name="Young J."/>
            <person name="Carmichael R."/>
            <person name="Tan J."/>
            <person name="Taylor R.E."/>
        </authorList>
    </citation>
    <scope>NUCLEOTIDE SEQUENCE [LARGE SCALE GENOMIC DNA]</scope>
    <source>
        <strain evidence="7 8">Cb vi76</strain>
    </source>
</reference>
<evidence type="ECO:0000256" key="3">
    <source>
        <dbReference type="ARBA" id="ARBA00022729"/>
    </source>
</evidence>
<feature type="chain" id="PRO_5001781278" description="WxxW domain-containing protein" evidence="5">
    <location>
        <begin position="25"/>
        <end position="613"/>
    </location>
</feature>
<dbReference type="Pfam" id="PF13330">
    <property type="entry name" value="Mucin2_WxxW"/>
    <property type="match status" value="1"/>
</dbReference>
<keyword evidence="2" id="KW-0964">Secreted</keyword>
<feature type="signal peptide" evidence="5">
    <location>
        <begin position="1"/>
        <end position="24"/>
    </location>
</feature>
<dbReference type="PANTHER" id="PTHR15031:SF4">
    <property type="entry name" value="CARTILAGE INTERMEDIATE LAYER PROTEIN 1"/>
    <property type="match status" value="1"/>
</dbReference>
<protein>
    <recommendedName>
        <fullName evidence="6">WxxW domain-containing protein</fullName>
    </recommendedName>
</protein>
<accession>A0A084SGF2</accession>
<dbReference type="AlphaFoldDB" id="A0A084SGF2"/>
<keyword evidence="3 5" id="KW-0732">Signal</keyword>
<dbReference type="RefSeq" id="WP_043411801.1">
    <property type="nucleotide sequence ID" value="NZ_JPMI01000367.1"/>
</dbReference>
<evidence type="ECO:0000256" key="1">
    <source>
        <dbReference type="ARBA" id="ARBA00004613"/>
    </source>
</evidence>
<organism evidence="7 8">
    <name type="scientific">Archangium violaceum Cb vi76</name>
    <dbReference type="NCBI Taxonomy" id="1406225"/>
    <lineage>
        <taxon>Bacteria</taxon>
        <taxon>Pseudomonadati</taxon>
        <taxon>Myxococcota</taxon>
        <taxon>Myxococcia</taxon>
        <taxon>Myxococcales</taxon>
        <taxon>Cystobacterineae</taxon>
        <taxon>Archangiaceae</taxon>
        <taxon>Archangium</taxon>
    </lineage>
</organism>
<dbReference type="InterPro" id="IPR025155">
    <property type="entry name" value="WxxW_domain"/>
</dbReference>
<evidence type="ECO:0000259" key="6">
    <source>
        <dbReference type="Pfam" id="PF13330"/>
    </source>
</evidence>